<dbReference type="GO" id="GO:0004930">
    <property type="term" value="F:G protein-coupled receptor activity"/>
    <property type="evidence" value="ECO:0007669"/>
    <property type="project" value="UniProtKB-KW"/>
</dbReference>
<evidence type="ECO:0000256" key="6">
    <source>
        <dbReference type="ARBA" id="ARBA00023136"/>
    </source>
</evidence>
<evidence type="ECO:0000313" key="13">
    <source>
        <dbReference type="EMBL" id="KFO37332.1"/>
    </source>
</evidence>
<evidence type="ECO:0000256" key="8">
    <source>
        <dbReference type="ARBA" id="ARBA00023170"/>
    </source>
</evidence>
<dbReference type="CDD" id="cd15939">
    <property type="entry name" value="7tmA_OR4A-like"/>
    <property type="match status" value="1"/>
</dbReference>
<sequence length="366" mass="40770">MENHSFVTEFVLLGLSQNPSVQKIEFVVFLFVYTITMGGNMLIVVTIACSPALLGSPMYFFMVFLSLLDACFSYAMTPKMIVDLFYERKTISFQGCMIQLFSEHFFGGAEVIVLTAMAYDCYVAICKPLHYSSIMNRRLCYVLVGVAWTGGFLHSIIQILFTFQLPFCGPNVIDHFLCDLFPLLKLACTDTHIFGLLVVANSGSICIIIFSLLLVTYGVILFATDRRGAKTGFHENRDLQKEMRGDLPMYEFLLSQAASDKVWDFFSLWLTEPPSGRPPRLSGTWRRSLGSSGPARPVGSQGARSRPRGGRTEHAGRAQAQLLSKPLLGGRAPTWTSGVPDGFRLGTYRLESRKGDDRARQADTRA</sequence>
<feature type="transmembrane region" description="Helical" evidence="11">
    <location>
        <begin position="193"/>
        <end position="223"/>
    </location>
</feature>
<evidence type="ECO:0000256" key="5">
    <source>
        <dbReference type="ARBA" id="ARBA00023040"/>
    </source>
</evidence>
<dbReference type="InterPro" id="IPR000276">
    <property type="entry name" value="GPCR_Rhodpsn"/>
</dbReference>
<dbReference type="Proteomes" id="UP000028990">
    <property type="component" value="Unassembled WGS sequence"/>
</dbReference>
<keyword evidence="3 11" id="KW-0812">Transmembrane</keyword>
<accession>A0A091E1X6</accession>
<dbReference type="InterPro" id="IPR017452">
    <property type="entry name" value="GPCR_Rhodpsn_7TM"/>
</dbReference>
<dbReference type="AlphaFoldDB" id="A0A091E1X6"/>
<keyword evidence="7" id="KW-1015">Disulfide bond</keyword>
<dbReference type="PANTHER" id="PTHR48002">
    <property type="entry name" value="OLFACTORY RECEPTOR"/>
    <property type="match status" value="1"/>
</dbReference>
<comment type="similarity">
    <text evidence="2">Belongs to the G-protein coupled receptor 1 family.</text>
</comment>
<dbReference type="Gene3D" id="1.20.1070.10">
    <property type="entry name" value="Rhodopsin 7-helix transmembrane proteins"/>
    <property type="match status" value="1"/>
</dbReference>
<dbReference type="GO" id="GO:0005886">
    <property type="term" value="C:plasma membrane"/>
    <property type="evidence" value="ECO:0007669"/>
    <property type="project" value="UniProtKB-ARBA"/>
</dbReference>
<evidence type="ECO:0000256" key="7">
    <source>
        <dbReference type="ARBA" id="ARBA00023157"/>
    </source>
</evidence>
<keyword evidence="5" id="KW-0297">G-protein coupled receptor</keyword>
<dbReference type="SUPFAM" id="SSF81321">
    <property type="entry name" value="Family A G protein-coupled receptor-like"/>
    <property type="match status" value="1"/>
</dbReference>
<keyword evidence="4 11" id="KW-1133">Transmembrane helix</keyword>
<evidence type="ECO:0000256" key="10">
    <source>
        <dbReference type="SAM" id="MobiDB-lite"/>
    </source>
</evidence>
<feature type="compositionally biased region" description="Basic and acidic residues" evidence="10">
    <location>
        <begin position="350"/>
        <end position="366"/>
    </location>
</feature>
<evidence type="ECO:0000256" key="4">
    <source>
        <dbReference type="ARBA" id="ARBA00022989"/>
    </source>
</evidence>
<feature type="transmembrane region" description="Helical" evidence="11">
    <location>
        <begin position="139"/>
        <end position="161"/>
    </location>
</feature>
<evidence type="ECO:0000256" key="9">
    <source>
        <dbReference type="ARBA" id="ARBA00023224"/>
    </source>
</evidence>
<dbReference type="InterPro" id="IPR050427">
    <property type="entry name" value="Olfactory_Receptors"/>
</dbReference>
<organism evidence="13 14">
    <name type="scientific">Fukomys damarensis</name>
    <name type="common">Damaraland mole rat</name>
    <name type="synonym">Cryptomys damarensis</name>
    <dbReference type="NCBI Taxonomy" id="885580"/>
    <lineage>
        <taxon>Eukaryota</taxon>
        <taxon>Metazoa</taxon>
        <taxon>Chordata</taxon>
        <taxon>Craniata</taxon>
        <taxon>Vertebrata</taxon>
        <taxon>Euteleostomi</taxon>
        <taxon>Mammalia</taxon>
        <taxon>Eutheria</taxon>
        <taxon>Euarchontoglires</taxon>
        <taxon>Glires</taxon>
        <taxon>Rodentia</taxon>
        <taxon>Hystricomorpha</taxon>
        <taxon>Bathyergidae</taxon>
        <taxon>Fukomys</taxon>
    </lineage>
</organism>
<feature type="region of interest" description="Disordered" evidence="10">
    <location>
        <begin position="275"/>
        <end position="366"/>
    </location>
</feature>
<keyword evidence="9" id="KW-0807">Transducer</keyword>
<dbReference type="EMBL" id="KN120963">
    <property type="protein sequence ID" value="KFO37332.1"/>
    <property type="molecule type" value="Genomic_DNA"/>
</dbReference>
<keyword evidence="14" id="KW-1185">Reference proteome</keyword>
<dbReference type="eggNOG" id="ENOG502SIY5">
    <property type="taxonomic scope" value="Eukaryota"/>
</dbReference>
<feature type="domain" description="G-protein coupled receptors family 1 profile" evidence="12">
    <location>
        <begin position="39"/>
        <end position="221"/>
    </location>
</feature>
<dbReference type="Pfam" id="PF00001">
    <property type="entry name" value="7tm_1"/>
    <property type="match status" value="1"/>
</dbReference>
<evidence type="ECO:0000256" key="1">
    <source>
        <dbReference type="ARBA" id="ARBA00004141"/>
    </source>
</evidence>
<dbReference type="FunFam" id="1.20.1070.10:FF:000012">
    <property type="entry name" value="Olfactory receptor"/>
    <property type="match status" value="1"/>
</dbReference>
<dbReference type="PRINTS" id="PR00237">
    <property type="entry name" value="GPCRRHODOPSN"/>
</dbReference>
<dbReference type="PROSITE" id="PS50262">
    <property type="entry name" value="G_PROTEIN_RECEP_F1_2"/>
    <property type="match status" value="1"/>
</dbReference>
<reference evidence="13 14" key="1">
    <citation type="submission" date="2013-11" db="EMBL/GenBank/DDBJ databases">
        <title>The Damaraland mole rat (Fukomys damarensis) genome and evolution of African mole rats.</title>
        <authorList>
            <person name="Gladyshev V.N."/>
            <person name="Fang X."/>
        </authorList>
    </citation>
    <scope>NUCLEOTIDE SEQUENCE [LARGE SCALE GENOMIC DNA]</scope>
    <source>
        <tissue evidence="13">Liver</tissue>
    </source>
</reference>
<evidence type="ECO:0000256" key="11">
    <source>
        <dbReference type="SAM" id="Phobius"/>
    </source>
</evidence>
<feature type="transmembrane region" description="Helical" evidence="11">
    <location>
        <begin position="59"/>
        <end position="77"/>
    </location>
</feature>
<name>A0A091E1X6_FUKDA</name>
<evidence type="ECO:0000256" key="2">
    <source>
        <dbReference type="ARBA" id="ARBA00010663"/>
    </source>
</evidence>
<dbReference type="InterPro" id="IPR000725">
    <property type="entry name" value="Olfact_rcpt"/>
</dbReference>
<evidence type="ECO:0000259" key="12">
    <source>
        <dbReference type="PROSITE" id="PS50262"/>
    </source>
</evidence>
<evidence type="ECO:0000256" key="3">
    <source>
        <dbReference type="ARBA" id="ARBA00022692"/>
    </source>
</evidence>
<evidence type="ECO:0000313" key="14">
    <source>
        <dbReference type="Proteomes" id="UP000028990"/>
    </source>
</evidence>
<protein>
    <submittedName>
        <fullName evidence="13">Olfactory receptor 4C15</fullName>
    </submittedName>
</protein>
<dbReference type="PRINTS" id="PR00245">
    <property type="entry name" value="OLFACTORYR"/>
</dbReference>
<comment type="subcellular location">
    <subcellularLocation>
        <location evidence="1">Membrane</location>
        <topology evidence="1">Multi-pass membrane protein</topology>
    </subcellularLocation>
</comment>
<keyword evidence="6 11" id="KW-0472">Membrane</keyword>
<gene>
    <name evidence="13" type="ORF">H920_01260</name>
</gene>
<proteinExistence type="inferred from homology"/>
<dbReference type="GO" id="GO:0004984">
    <property type="term" value="F:olfactory receptor activity"/>
    <property type="evidence" value="ECO:0007669"/>
    <property type="project" value="InterPro"/>
</dbReference>
<feature type="transmembrane region" description="Helical" evidence="11">
    <location>
        <begin position="26"/>
        <end position="53"/>
    </location>
</feature>
<keyword evidence="8 13" id="KW-0675">Receptor</keyword>